<sequence>IPKDQHVLRFLRARDFNMDKAREFLCQSLTWRKQHQVDFLLDTWERPQLLQDYYTGGWHHHDRGVDRCC</sequence>
<dbReference type="PANTHER" id="PTHR23324">
    <property type="entry name" value="SEC14 RELATED PROTEIN"/>
    <property type="match status" value="1"/>
</dbReference>
<dbReference type="Pfam" id="PF03765">
    <property type="entry name" value="CRAL_TRIO_N"/>
    <property type="match status" value="1"/>
</dbReference>
<dbReference type="SMART" id="SM01100">
    <property type="entry name" value="CRAL_TRIO_N"/>
    <property type="match status" value="1"/>
</dbReference>
<organism evidence="2 3">
    <name type="scientific">Xenoophorus captivus</name>
    <dbReference type="NCBI Taxonomy" id="1517983"/>
    <lineage>
        <taxon>Eukaryota</taxon>
        <taxon>Metazoa</taxon>
        <taxon>Chordata</taxon>
        <taxon>Craniata</taxon>
        <taxon>Vertebrata</taxon>
        <taxon>Euteleostomi</taxon>
        <taxon>Actinopterygii</taxon>
        <taxon>Neopterygii</taxon>
        <taxon>Teleostei</taxon>
        <taxon>Neoteleostei</taxon>
        <taxon>Acanthomorphata</taxon>
        <taxon>Ovalentaria</taxon>
        <taxon>Atherinomorphae</taxon>
        <taxon>Cyprinodontiformes</taxon>
        <taxon>Goodeidae</taxon>
        <taxon>Xenoophorus</taxon>
    </lineage>
</organism>
<dbReference type="Gene3D" id="3.40.525.10">
    <property type="entry name" value="CRAL-TRIO lipid binding domain"/>
    <property type="match status" value="1"/>
</dbReference>
<dbReference type="InterPro" id="IPR036865">
    <property type="entry name" value="CRAL-TRIO_dom_sf"/>
</dbReference>
<proteinExistence type="predicted"/>
<feature type="non-terminal residue" evidence="2">
    <location>
        <position position="1"/>
    </location>
</feature>
<reference evidence="2 3" key="1">
    <citation type="submission" date="2021-06" db="EMBL/GenBank/DDBJ databases">
        <authorList>
            <person name="Palmer J.M."/>
        </authorList>
    </citation>
    <scope>NUCLEOTIDE SEQUENCE [LARGE SCALE GENOMIC DNA]</scope>
    <source>
        <strain evidence="2 3">XC_2019</strain>
        <tissue evidence="2">Muscle</tissue>
    </source>
</reference>
<protein>
    <recommendedName>
        <fullName evidence="1">CRAL/TRIO N-terminal domain-containing protein</fullName>
    </recommendedName>
</protein>
<dbReference type="Proteomes" id="UP001434883">
    <property type="component" value="Unassembled WGS sequence"/>
</dbReference>
<comment type="caution">
    <text evidence="2">The sequence shown here is derived from an EMBL/GenBank/DDBJ whole genome shotgun (WGS) entry which is preliminary data.</text>
</comment>
<accession>A0ABV0QRV3</accession>
<gene>
    <name evidence="2" type="ORF">XENOCAPTIV_014249</name>
</gene>
<dbReference type="SUPFAM" id="SSF46938">
    <property type="entry name" value="CRAL/TRIO N-terminal domain"/>
    <property type="match status" value="1"/>
</dbReference>
<dbReference type="EMBL" id="JAHRIN010019762">
    <property type="protein sequence ID" value="MEQ2198535.1"/>
    <property type="molecule type" value="Genomic_DNA"/>
</dbReference>
<evidence type="ECO:0000259" key="1">
    <source>
        <dbReference type="SMART" id="SM01100"/>
    </source>
</evidence>
<name>A0ABV0QRV3_9TELE</name>
<dbReference type="PANTHER" id="PTHR23324:SF51">
    <property type="entry name" value="SEC14-LIKE PROTEIN 1"/>
    <property type="match status" value="1"/>
</dbReference>
<evidence type="ECO:0000313" key="2">
    <source>
        <dbReference type="EMBL" id="MEQ2198535.1"/>
    </source>
</evidence>
<dbReference type="InterPro" id="IPR011074">
    <property type="entry name" value="CRAL/TRIO_N_dom"/>
</dbReference>
<dbReference type="InterPro" id="IPR036273">
    <property type="entry name" value="CRAL/TRIO_N_dom_sf"/>
</dbReference>
<keyword evidence="3" id="KW-1185">Reference proteome</keyword>
<feature type="domain" description="CRAL/TRIO N-terminal" evidence="1">
    <location>
        <begin position="3"/>
        <end position="28"/>
    </location>
</feature>
<evidence type="ECO:0000313" key="3">
    <source>
        <dbReference type="Proteomes" id="UP001434883"/>
    </source>
</evidence>
<dbReference type="InterPro" id="IPR051064">
    <property type="entry name" value="SEC14/CRAL-TRIO_domain"/>
</dbReference>